<name>A0A1H8X1F4_9FIRM</name>
<dbReference type="Proteomes" id="UP000198847">
    <property type="component" value="Unassembled WGS sequence"/>
</dbReference>
<feature type="domain" description="Transketolase-like pyrimidine-binding" evidence="4">
    <location>
        <begin position="3"/>
        <end position="167"/>
    </location>
</feature>
<evidence type="ECO:0000259" key="4">
    <source>
        <dbReference type="SMART" id="SM00861"/>
    </source>
</evidence>
<dbReference type="Pfam" id="PF02779">
    <property type="entry name" value="Transket_pyr"/>
    <property type="match status" value="1"/>
</dbReference>
<dbReference type="CDD" id="cd07033">
    <property type="entry name" value="TPP_PYR_DXS_TK_like"/>
    <property type="match status" value="1"/>
</dbReference>
<dbReference type="InterPro" id="IPR033248">
    <property type="entry name" value="Transketolase_C"/>
</dbReference>
<dbReference type="SUPFAM" id="SSF52518">
    <property type="entry name" value="Thiamin diphosphate-binding fold (THDP-binding)"/>
    <property type="match status" value="1"/>
</dbReference>
<dbReference type="STRING" id="112903.SAMN04490178_11964"/>
<dbReference type="PANTHER" id="PTHR43825:SF1">
    <property type="entry name" value="TRANSKETOLASE-LIKE PYRIMIDINE-BINDING DOMAIN-CONTAINING PROTEIN"/>
    <property type="match status" value="1"/>
</dbReference>
<accession>A0A1H8X1F4</accession>
<comment type="similarity">
    <text evidence="2">Belongs to the transketolase family.</text>
</comment>
<protein>
    <submittedName>
        <fullName evidence="5">Transketolase</fullName>
    </submittedName>
</protein>
<dbReference type="SUPFAM" id="SSF52922">
    <property type="entry name" value="TK C-terminal domain-like"/>
    <property type="match status" value="1"/>
</dbReference>
<dbReference type="Pfam" id="PF02780">
    <property type="entry name" value="Transketolase_C"/>
    <property type="match status" value="1"/>
</dbReference>
<dbReference type="PANTHER" id="PTHR43825">
    <property type="entry name" value="PYRUVATE DEHYDROGENASE E1 COMPONENT"/>
    <property type="match status" value="1"/>
</dbReference>
<dbReference type="AlphaFoldDB" id="A0A1H8X1F4"/>
<dbReference type="InterPro" id="IPR005475">
    <property type="entry name" value="Transketolase-like_Pyr-bd"/>
</dbReference>
<keyword evidence="6" id="KW-1185">Reference proteome</keyword>
<dbReference type="FunFam" id="3.40.50.970:FF:000129">
    <property type="entry name" value="Transketolase"/>
    <property type="match status" value="1"/>
</dbReference>
<dbReference type="EMBL" id="FODY01000019">
    <property type="protein sequence ID" value="SEP33671.1"/>
    <property type="molecule type" value="Genomic_DNA"/>
</dbReference>
<evidence type="ECO:0000313" key="6">
    <source>
        <dbReference type="Proteomes" id="UP000198847"/>
    </source>
</evidence>
<dbReference type="InterPro" id="IPR029061">
    <property type="entry name" value="THDP-binding"/>
</dbReference>
<organism evidence="5 6">
    <name type="scientific">Propionispora vibrioides</name>
    <dbReference type="NCBI Taxonomy" id="112903"/>
    <lineage>
        <taxon>Bacteria</taxon>
        <taxon>Bacillati</taxon>
        <taxon>Bacillota</taxon>
        <taxon>Negativicutes</taxon>
        <taxon>Selenomonadales</taxon>
        <taxon>Sporomusaceae</taxon>
        <taxon>Propionispora</taxon>
    </lineage>
</organism>
<dbReference type="SMART" id="SM00861">
    <property type="entry name" value="Transket_pyr"/>
    <property type="match status" value="1"/>
</dbReference>
<dbReference type="Gene3D" id="3.40.50.920">
    <property type="match status" value="1"/>
</dbReference>
<dbReference type="InterPro" id="IPR009014">
    <property type="entry name" value="Transketo_C/PFOR_II"/>
</dbReference>
<dbReference type="InterPro" id="IPR051157">
    <property type="entry name" value="PDH/Transketolase"/>
</dbReference>
<gene>
    <name evidence="5" type="ORF">SAMN04490178_11964</name>
</gene>
<evidence type="ECO:0000313" key="5">
    <source>
        <dbReference type="EMBL" id="SEP33671.1"/>
    </source>
</evidence>
<comment type="cofactor">
    <cofactor evidence="1">
        <name>thiamine diphosphate</name>
        <dbReference type="ChEBI" id="CHEBI:58937"/>
    </cofactor>
</comment>
<dbReference type="Gene3D" id="3.40.50.970">
    <property type="match status" value="1"/>
</dbReference>
<proteinExistence type="inferred from homology"/>
<dbReference type="OrthoDB" id="8732661at2"/>
<sequence length="305" mass="32581">MNKATRDAYGSALKKLKDNEQVVVLEADLGHATRSLSFKEVCPERFFNMGIAEANMIGTAAGLATCGKIPFASTFAMFVTGRAYDQVRNSVAYPKLNVKIVGTHAGISVGPDGGTHQCIEDISLMRGIPGMTVIQPADDVEAEAAILAAAGHDGPVYLRLGRSPSPTIHPVDYQFKIGKGEVLKEGKDVTIIATGLMVVKALEAAKILEQENIHATVINMSTIKPLDSELITQAAEDTQRIVTVEEHSVIGGLGNAVSEVLVKNHSVRVQVIGVEDCFGQSGTDKELFENYGLTVENIVKSCKAF</sequence>
<evidence type="ECO:0000256" key="2">
    <source>
        <dbReference type="ARBA" id="ARBA00007131"/>
    </source>
</evidence>
<evidence type="ECO:0000256" key="3">
    <source>
        <dbReference type="ARBA" id="ARBA00023052"/>
    </source>
</evidence>
<evidence type="ECO:0000256" key="1">
    <source>
        <dbReference type="ARBA" id="ARBA00001964"/>
    </source>
</evidence>
<reference evidence="5 6" key="1">
    <citation type="submission" date="2016-10" db="EMBL/GenBank/DDBJ databases">
        <authorList>
            <person name="de Groot N.N."/>
        </authorList>
    </citation>
    <scope>NUCLEOTIDE SEQUENCE [LARGE SCALE GENOMIC DNA]</scope>
    <source>
        <strain evidence="5 6">DSM 13305</strain>
    </source>
</reference>
<keyword evidence="3" id="KW-0786">Thiamine pyrophosphate</keyword>
<dbReference type="RefSeq" id="WP_091749025.1">
    <property type="nucleotide sequence ID" value="NZ_FODY01000019.1"/>
</dbReference>